<feature type="compositionally biased region" description="Acidic residues" evidence="2">
    <location>
        <begin position="229"/>
        <end position="238"/>
    </location>
</feature>
<organism evidence="4 5">
    <name type="scientific">Orchesella cincta</name>
    <name type="common">Springtail</name>
    <name type="synonym">Podura cincta</name>
    <dbReference type="NCBI Taxonomy" id="48709"/>
    <lineage>
        <taxon>Eukaryota</taxon>
        <taxon>Metazoa</taxon>
        <taxon>Ecdysozoa</taxon>
        <taxon>Arthropoda</taxon>
        <taxon>Hexapoda</taxon>
        <taxon>Collembola</taxon>
        <taxon>Entomobryomorpha</taxon>
        <taxon>Entomobryoidea</taxon>
        <taxon>Orchesellidae</taxon>
        <taxon>Orchesellinae</taxon>
        <taxon>Orchesella</taxon>
    </lineage>
</organism>
<comment type="caution">
    <text evidence="4">The sequence shown here is derived from an EMBL/GenBank/DDBJ whole genome shotgun (WGS) entry which is preliminary data.</text>
</comment>
<dbReference type="GO" id="GO:0003924">
    <property type="term" value="F:GTPase activity"/>
    <property type="evidence" value="ECO:0007669"/>
    <property type="project" value="TreeGrafter"/>
</dbReference>
<feature type="non-terminal residue" evidence="4">
    <location>
        <position position="1"/>
    </location>
</feature>
<dbReference type="AlphaFoldDB" id="A0A1D2MK69"/>
<protein>
    <submittedName>
        <fullName evidence="4">Dynamin-1-like protein</fullName>
    </submittedName>
</protein>
<feature type="coiled-coil region" evidence="1">
    <location>
        <begin position="201"/>
        <end position="228"/>
    </location>
</feature>
<dbReference type="InterPro" id="IPR000375">
    <property type="entry name" value="Dynamin_stalk"/>
</dbReference>
<evidence type="ECO:0000256" key="2">
    <source>
        <dbReference type="SAM" id="MobiDB-lite"/>
    </source>
</evidence>
<dbReference type="GO" id="GO:0005737">
    <property type="term" value="C:cytoplasm"/>
    <property type="evidence" value="ECO:0007669"/>
    <property type="project" value="TreeGrafter"/>
</dbReference>
<evidence type="ECO:0000256" key="1">
    <source>
        <dbReference type="SAM" id="Coils"/>
    </source>
</evidence>
<dbReference type="PANTHER" id="PTHR11566:SF21">
    <property type="entry name" value="DYNAMIN RELATED PROTEIN 1, ISOFORM A"/>
    <property type="match status" value="1"/>
</dbReference>
<name>A0A1D2MK69_ORCCI</name>
<feature type="domain" description="Dynamin stalk" evidence="3">
    <location>
        <begin position="2"/>
        <end position="78"/>
    </location>
</feature>
<evidence type="ECO:0000259" key="3">
    <source>
        <dbReference type="Pfam" id="PF01031"/>
    </source>
</evidence>
<accession>A0A1D2MK69</accession>
<dbReference type="Proteomes" id="UP000094527">
    <property type="component" value="Unassembled WGS sequence"/>
</dbReference>
<dbReference type="InterPro" id="IPR022812">
    <property type="entry name" value="Dynamin"/>
</dbReference>
<sequence length="252" mass="28525">AVFRRLAQDQIQYIKGPALNCADRVNEEIIKIAERNLADRSDNAFKYFPELRKVLKSVITNMLDENLDSVKRQLEKQLYVGDDYSDEEPIAGSCNGTNNGSPFNEVELLPSVPTSSVAADGDKLLNKLKDPACISLIKKMVKLYFRLIKSHIQDFVPKLVADRLIIPFSDDDGSLGVELRVRVMENYETLTQLPLSVQRGHEKDKLLKEHLKEVIAELKEKLDDFNYEEFDQYDDDSDSGIRENGDAGSLDG</sequence>
<feature type="region of interest" description="Disordered" evidence="2">
    <location>
        <begin position="229"/>
        <end position="252"/>
    </location>
</feature>
<dbReference type="GO" id="GO:0008017">
    <property type="term" value="F:microtubule binding"/>
    <property type="evidence" value="ECO:0007669"/>
    <property type="project" value="TreeGrafter"/>
</dbReference>
<proteinExistence type="predicted"/>
<dbReference type="EMBL" id="LJIJ01001028">
    <property type="protein sequence ID" value="ODM93302.1"/>
    <property type="molecule type" value="Genomic_DNA"/>
</dbReference>
<dbReference type="GO" id="GO:0016020">
    <property type="term" value="C:membrane"/>
    <property type="evidence" value="ECO:0007669"/>
    <property type="project" value="TreeGrafter"/>
</dbReference>
<dbReference type="Pfam" id="PF01031">
    <property type="entry name" value="Dynamin_M"/>
    <property type="match status" value="1"/>
</dbReference>
<dbReference type="Gene3D" id="1.20.120.1240">
    <property type="entry name" value="Dynamin, middle domain"/>
    <property type="match status" value="1"/>
</dbReference>
<evidence type="ECO:0000313" key="5">
    <source>
        <dbReference type="Proteomes" id="UP000094527"/>
    </source>
</evidence>
<keyword evidence="5" id="KW-1185">Reference proteome</keyword>
<reference evidence="4 5" key="1">
    <citation type="journal article" date="2016" name="Genome Biol. Evol.">
        <title>Gene Family Evolution Reflects Adaptation to Soil Environmental Stressors in the Genome of the Collembolan Orchesella cincta.</title>
        <authorList>
            <person name="Faddeeva-Vakhrusheva A."/>
            <person name="Derks M.F."/>
            <person name="Anvar S.Y."/>
            <person name="Agamennone V."/>
            <person name="Suring W."/>
            <person name="Smit S."/>
            <person name="van Straalen N.M."/>
            <person name="Roelofs D."/>
        </authorList>
    </citation>
    <scope>NUCLEOTIDE SEQUENCE [LARGE SCALE GENOMIC DNA]</scope>
    <source>
        <tissue evidence="4">Mixed pool</tissue>
    </source>
</reference>
<keyword evidence="1" id="KW-0175">Coiled coil</keyword>
<dbReference type="GO" id="GO:0005874">
    <property type="term" value="C:microtubule"/>
    <property type="evidence" value="ECO:0007669"/>
    <property type="project" value="TreeGrafter"/>
</dbReference>
<gene>
    <name evidence="4" type="ORF">Ocin01_13390</name>
</gene>
<evidence type="ECO:0000313" key="4">
    <source>
        <dbReference type="EMBL" id="ODM93302.1"/>
    </source>
</evidence>
<dbReference type="PANTHER" id="PTHR11566">
    <property type="entry name" value="DYNAMIN"/>
    <property type="match status" value="1"/>
</dbReference>